<evidence type="ECO:0000313" key="3">
    <source>
        <dbReference type="Proteomes" id="UP000471640"/>
    </source>
</evidence>
<dbReference type="Proteomes" id="UP000471640">
    <property type="component" value="Unassembled WGS sequence"/>
</dbReference>
<keyword evidence="3" id="KW-1185">Reference proteome</keyword>
<reference evidence="2 3" key="2">
    <citation type="submission" date="2020-02" db="EMBL/GenBank/DDBJ databases">
        <title>Genome sequences of Thiorhodococcus mannitoliphagus and Thiorhodococcus minor, purple sulfur photosynthetic bacteria in the gammaproteobacterial family, Chromatiaceae.</title>
        <authorList>
            <person name="Aviles F.A."/>
            <person name="Meyer T.E."/>
            <person name="Kyndt J.A."/>
        </authorList>
    </citation>
    <scope>NUCLEOTIDE SEQUENCE [LARGE SCALE GENOMIC DNA]</scope>
    <source>
        <strain evidence="2 3">DSM 18266</strain>
    </source>
</reference>
<gene>
    <name evidence="2" type="ORF">G3480_18065</name>
</gene>
<evidence type="ECO:0000313" key="2">
    <source>
        <dbReference type="EMBL" id="NEX22186.1"/>
    </source>
</evidence>
<proteinExistence type="predicted"/>
<accession>A0A6P1DZK6</accession>
<dbReference type="SMART" id="SM00953">
    <property type="entry name" value="RES"/>
    <property type="match status" value="1"/>
</dbReference>
<dbReference type="Pfam" id="PF08808">
    <property type="entry name" value="RES"/>
    <property type="match status" value="1"/>
</dbReference>
<dbReference type="EMBL" id="JAAIJR010000086">
    <property type="protein sequence ID" value="NEX22186.1"/>
    <property type="molecule type" value="Genomic_DNA"/>
</dbReference>
<sequence length="210" mass="23527">MTIPPPPAGGHHKLRLLRVPAGHAWYRVSHRRYGSALHFSKGSHARWNDPHGDYGVLYLADRPETAFAETFGHGLMKRLPPAADKFIMLIELQERHLYRIRSVRDLTIALFHGPGIPALNLDARLLTTLNYQCSQAWARWTCEAPAAPAAPDGLRYSSRALPGEGINTALFDRCRDALTEEDLGALDIWHSDTEDLDIFDILDTQGWGLV</sequence>
<dbReference type="AlphaFoldDB" id="A0A6P1DZK6"/>
<comment type="caution">
    <text evidence="2">The sequence shown here is derived from an EMBL/GenBank/DDBJ whole genome shotgun (WGS) entry which is preliminary data.</text>
</comment>
<organism evidence="2 3">
    <name type="scientific">Thiorhodococcus mannitoliphagus</name>
    <dbReference type="NCBI Taxonomy" id="329406"/>
    <lineage>
        <taxon>Bacteria</taxon>
        <taxon>Pseudomonadati</taxon>
        <taxon>Pseudomonadota</taxon>
        <taxon>Gammaproteobacteria</taxon>
        <taxon>Chromatiales</taxon>
        <taxon>Chromatiaceae</taxon>
        <taxon>Thiorhodococcus</taxon>
    </lineage>
</organism>
<evidence type="ECO:0000259" key="1">
    <source>
        <dbReference type="SMART" id="SM00953"/>
    </source>
</evidence>
<feature type="domain" description="RES" evidence="1">
    <location>
        <begin position="36"/>
        <end position="182"/>
    </location>
</feature>
<protein>
    <submittedName>
        <fullName evidence="2">RES family NAD+ phosphorylase</fullName>
    </submittedName>
</protein>
<dbReference type="InterPro" id="IPR014914">
    <property type="entry name" value="RES_dom"/>
</dbReference>
<reference evidence="3" key="1">
    <citation type="journal article" date="2020" name="Microbiol. Resour. Announc.">
        <title>Draft Genome Sequences of Thiorhodococcus mannitoliphagus and Thiorhodococcus minor, Purple Sulfur Photosynthetic Bacteria in the Gammaproteobacterial Family Chromatiaceae.</title>
        <authorList>
            <person name="Aviles F.A."/>
            <person name="Meyer T.E."/>
            <person name="Kyndt J.A."/>
        </authorList>
    </citation>
    <scope>NUCLEOTIDE SEQUENCE [LARGE SCALE GENOMIC DNA]</scope>
    <source>
        <strain evidence="3">DSM 18266</strain>
    </source>
</reference>
<dbReference type="RefSeq" id="WP_164655283.1">
    <property type="nucleotide sequence ID" value="NZ_JAAIJR010000086.1"/>
</dbReference>
<name>A0A6P1DZK6_9GAMM</name>